<reference evidence="2" key="1">
    <citation type="submission" date="2022-01" db="EMBL/GenBank/DDBJ databases">
        <title>Genome-Based Taxonomic Classification of the Phylum Actinobacteria.</title>
        <authorList>
            <person name="Gao Y."/>
        </authorList>
    </citation>
    <scope>NUCLEOTIDE SEQUENCE</scope>
    <source>
        <strain evidence="2">KLBMP 8922</strain>
    </source>
</reference>
<evidence type="ECO:0000259" key="1">
    <source>
        <dbReference type="Pfam" id="PF14280"/>
    </source>
</evidence>
<dbReference type="RefSeq" id="WP_235052485.1">
    <property type="nucleotide sequence ID" value="NZ_JAKFHA010000006.1"/>
</dbReference>
<dbReference type="InterPro" id="IPR025375">
    <property type="entry name" value="DUF4365"/>
</dbReference>
<feature type="domain" description="DUF4365" evidence="1">
    <location>
        <begin position="28"/>
        <end position="180"/>
    </location>
</feature>
<name>A0AA41PYQ7_9ACTN</name>
<proteinExistence type="predicted"/>
<sequence>MSAAAGAGEGVGPDDLVDGQLPITAREEHFSLAFLRMIVYEAGCSIKTHETDYDGVDVTIVSSARYDRWIAPQFELQMKCTTQRNYLKADHMAWRMKAKPFRKLTNGPRYVPAYLGVLVIPEAPEPWLSVDDDRLMTKSRMYWQAASEIATSDELGDTRTVHLPRGNLFERDQLLGIMRAIGDDEGGAR</sequence>
<dbReference type="Proteomes" id="UP001165378">
    <property type="component" value="Unassembled WGS sequence"/>
</dbReference>
<accession>A0AA41PYQ7</accession>
<dbReference type="EMBL" id="JAKFHA010000006">
    <property type="protein sequence ID" value="MCF2528325.1"/>
    <property type="molecule type" value="Genomic_DNA"/>
</dbReference>
<evidence type="ECO:0000313" key="3">
    <source>
        <dbReference type="Proteomes" id="UP001165378"/>
    </source>
</evidence>
<evidence type="ECO:0000313" key="2">
    <source>
        <dbReference type="EMBL" id="MCF2528325.1"/>
    </source>
</evidence>
<comment type="caution">
    <text evidence="2">The sequence shown here is derived from an EMBL/GenBank/DDBJ whole genome shotgun (WGS) entry which is preliminary data.</text>
</comment>
<organism evidence="2 3">
    <name type="scientific">Yinghuangia soli</name>
    <dbReference type="NCBI Taxonomy" id="2908204"/>
    <lineage>
        <taxon>Bacteria</taxon>
        <taxon>Bacillati</taxon>
        <taxon>Actinomycetota</taxon>
        <taxon>Actinomycetes</taxon>
        <taxon>Kitasatosporales</taxon>
        <taxon>Streptomycetaceae</taxon>
        <taxon>Yinghuangia</taxon>
    </lineage>
</organism>
<dbReference type="Pfam" id="PF14280">
    <property type="entry name" value="DUF4365"/>
    <property type="match status" value="1"/>
</dbReference>
<gene>
    <name evidence="2" type="ORF">LZ495_14010</name>
</gene>
<keyword evidence="3" id="KW-1185">Reference proteome</keyword>
<dbReference type="AlphaFoldDB" id="A0AA41PYQ7"/>
<protein>
    <submittedName>
        <fullName evidence="2">DUF4365 domain-containing protein</fullName>
    </submittedName>
</protein>